<evidence type="ECO:0000259" key="2">
    <source>
        <dbReference type="Pfam" id="PF12688"/>
    </source>
</evidence>
<dbReference type="RefSeq" id="WP_103878477.1">
    <property type="nucleotide sequence ID" value="NZ_FNVG01000001.1"/>
</dbReference>
<evidence type="ECO:0000313" key="3">
    <source>
        <dbReference type="EMBL" id="SEF45043.1"/>
    </source>
</evidence>
<feature type="domain" description="Tetratrico peptide repeat group 5" evidence="2">
    <location>
        <begin position="37"/>
        <end position="156"/>
    </location>
</feature>
<dbReference type="Gene3D" id="1.25.40.10">
    <property type="entry name" value="Tetratricopeptide repeat domain"/>
    <property type="match status" value="1"/>
</dbReference>
<evidence type="ECO:0000313" key="4">
    <source>
        <dbReference type="Proteomes" id="UP000236721"/>
    </source>
</evidence>
<gene>
    <name evidence="3" type="ORF">SAMN04488244_101229</name>
</gene>
<sequence length="160" mass="18463">MDSIIQQAIRLRKQEKFSESRALLEPLLDSEHFAAQANLHIAWSFDNEGRESDAVPHYKSALLGTLSETERFDTLFGLACTYRSLGDYRQALEYFDQTISEFPEADEVRPFYAMCLYNLGRHKEAVSLLLDLLVATTNSDAIKEYQRAILLYSKDLDRTW</sequence>
<accession>A0A1H5S328</accession>
<proteinExistence type="predicted"/>
<reference evidence="4" key="1">
    <citation type="submission" date="2016-10" db="EMBL/GenBank/DDBJ databases">
        <authorList>
            <person name="Varghese N."/>
            <person name="Submissions S."/>
        </authorList>
    </citation>
    <scope>NUCLEOTIDE SEQUENCE [LARGE SCALE GENOMIC DNA]</scope>
    <source>
        <strain evidence="4">CGMCC 1.7062</strain>
    </source>
</reference>
<evidence type="ECO:0000256" key="1">
    <source>
        <dbReference type="PROSITE-ProRule" id="PRU00339"/>
    </source>
</evidence>
<feature type="repeat" description="TPR" evidence="1">
    <location>
        <begin position="72"/>
        <end position="105"/>
    </location>
</feature>
<keyword evidence="1" id="KW-0802">TPR repeat</keyword>
<dbReference type="InterPro" id="IPR019734">
    <property type="entry name" value="TPR_rpt"/>
</dbReference>
<organism evidence="3 4">
    <name type="scientific">Vibrio hangzhouensis</name>
    <dbReference type="NCBI Taxonomy" id="462991"/>
    <lineage>
        <taxon>Bacteria</taxon>
        <taxon>Pseudomonadati</taxon>
        <taxon>Pseudomonadota</taxon>
        <taxon>Gammaproteobacteria</taxon>
        <taxon>Vibrionales</taxon>
        <taxon>Vibrionaceae</taxon>
        <taxon>Vibrio</taxon>
    </lineage>
</organism>
<dbReference type="OrthoDB" id="193829at2"/>
<keyword evidence="4" id="KW-1185">Reference proteome</keyword>
<protein>
    <submittedName>
        <fullName evidence="3">Tetratrico peptide repeat-containing protein</fullName>
    </submittedName>
</protein>
<dbReference type="Proteomes" id="UP000236721">
    <property type="component" value="Unassembled WGS sequence"/>
</dbReference>
<dbReference type="PROSITE" id="PS50005">
    <property type="entry name" value="TPR"/>
    <property type="match status" value="1"/>
</dbReference>
<dbReference type="InterPro" id="IPR041656">
    <property type="entry name" value="TPR_5"/>
</dbReference>
<dbReference type="AlphaFoldDB" id="A0A1H5S328"/>
<dbReference type="InterPro" id="IPR011990">
    <property type="entry name" value="TPR-like_helical_dom_sf"/>
</dbReference>
<dbReference type="Pfam" id="PF12688">
    <property type="entry name" value="TPR_5"/>
    <property type="match status" value="1"/>
</dbReference>
<dbReference type="EMBL" id="FNVG01000001">
    <property type="protein sequence ID" value="SEF45043.1"/>
    <property type="molecule type" value="Genomic_DNA"/>
</dbReference>
<name>A0A1H5S328_9VIBR</name>
<dbReference type="SMART" id="SM00028">
    <property type="entry name" value="TPR"/>
    <property type="match status" value="1"/>
</dbReference>
<dbReference type="SUPFAM" id="SSF48452">
    <property type="entry name" value="TPR-like"/>
    <property type="match status" value="1"/>
</dbReference>